<sequence length="91" mass="9619">MKGFQLGNLLVAAIVGVASGVYIFDPPLRQFGDNYRPAHIEAMKKEIAELESQGLGQDLPPLPDFGPDREQLLSARKNAAAAAAASPSDGQ</sequence>
<organism evidence="2">
    <name type="scientific">Fonticula alba</name>
    <name type="common">Slime mold</name>
    <dbReference type="NCBI Taxonomy" id="691883"/>
    <lineage>
        <taxon>Eukaryota</taxon>
        <taxon>Rotosphaerida</taxon>
        <taxon>Fonticulaceae</taxon>
        <taxon>Fonticula</taxon>
    </lineage>
</organism>
<dbReference type="InterPro" id="IPR057394">
    <property type="entry name" value="PIGBOS1"/>
</dbReference>
<dbReference type="Proteomes" id="UP000030693">
    <property type="component" value="Unassembled WGS sequence"/>
</dbReference>
<accession>A0A058Z1U5</accession>
<dbReference type="GeneID" id="20529906"/>
<dbReference type="EMBL" id="KB932209">
    <property type="protein sequence ID" value="KCV68259.1"/>
    <property type="molecule type" value="Genomic_DNA"/>
</dbReference>
<gene>
    <name evidence="2" type="ORF">H696_05181</name>
</gene>
<name>A0A058Z1U5_FONAL</name>
<keyword evidence="1" id="KW-1133">Transmembrane helix</keyword>
<keyword evidence="1" id="KW-0472">Membrane</keyword>
<keyword evidence="3" id="KW-1185">Reference proteome</keyword>
<evidence type="ECO:0000256" key="1">
    <source>
        <dbReference type="SAM" id="Phobius"/>
    </source>
</evidence>
<evidence type="ECO:0000313" key="2">
    <source>
        <dbReference type="EMBL" id="KCV68259.1"/>
    </source>
</evidence>
<feature type="transmembrane region" description="Helical" evidence="1">
    <location>
        <begin position="6"/>
        <end position="24"/>
    </location>
</feature>
<dbReference type="OrthoDB" id="9899861at2759"/>
<reference evidence="2" key="1">
    <citation type="submission" date="2013-04" db="EMBL/GenBank/DDBJ databases">
        <title>The Genome Sequence of Fonticula alba ATCC 38817.</title>
        <authorList>
            <consortium name="The Broad Institute Genomics Platform"/>
            <person name="Russ C."/>
            <person name="Cuomo C."/>
            <person name="Burger G."/>
            <person name="Gray M.W."/>
            <person name="Holland P.W.H."/>
            <person name="King N."/>
            <person name="Lang F.B.F."/>
            <person name="Roger A.J."/>
            <person name="Ruiz-Trillo I."/>
            <person name="Brown M."/>
            <person name="Walker B."/>
            <person name="Young S."/>
            <person name="Zeng Q."/>
            <person name="Gargeya S."/>
            <person name="Fitzgerald M."/>
            <person name="Haas B."/>
            <person name="Abouelleil A."/>
            <person name="Allen A.W."/>
            <person name="Alvarado L."/>
            <person name="Arachchi H.M."/>
            <person name="Berlin A.M."/>
            <person name="Chapman S.B."/>
            <person name="Gainer-Dewar J."/>
            <person name="Goldberg J."/>
            <person name="Griggs A."/>
            <person name="Gujja S."/>
            <person name="Hansen M."/>
            <person name="Howarth C."/>
            <person name="Imamovic A."/>
            <person name="Ireland A."/>
            <person name="Larimer J."/>
            <person name="McCowan C."/>
            <person name="Murphy C."/>
            <person name="Pearson M."/>
            <person name="Poon T.W."/>
            <person name="Priest M."/>
            <person name="Roberts A."/>
            <person name="Saif S."/>
            <person name="Shea T."/>
            <person name="Sisk P."/>
            <person name="Sykes S."/>
            <person name="Wortman J."/>
            <person name="Nusbaum C."/>
            <person name="Birren B."/>
        </authorList>
    </citation>
    <scope>NUCLEOTIDE SEQUENCE [LARGE SCALE GENOMIC DNA]</scope>
    <source>
        <strain evidence="2">ATCC 38817</strain>
    </source>
</reference>
<dbReference type="Pfam" id="PF23670">
    <property type="entry name" value="PIGBOS1"/>
    <property type="match status" value="1"/>
</dbReference>
<evidence type="ECO:0000313" key="3">
    <source>
        <dbReference type="Proteomes" id="UP000030693"/>
    </source>
</evidence>
<protein>
    <submittedName>
        <fullName evidence="2">Uncharacterized protein</fullName>
    </submittedName>
</protein>
<proteinExistence type="predicted"/>
<keyword evidence="1" id="KW-0812">Transmembrane</keyword>
<dbReference type="RefSeq" id="XP_009497313.1">
    <property type="nucleotide sequence ID" value="XM_009499038.1"/>
</dbReference>
<dbReference type="AlphaFoldDB" id="A0A058Z1U5"/>